<comment type="caution">
    <text evidence="1">The sequence shown here is derived from an EMBL/GenBank/DDBJ whole genome shotgun (WGS) entry which is preliminary data.</text>
</comment>
<name>A0A176VR31_MARPO</name>
<keyword evidence="2" id="KW-1185">Reference proteome</keyword>
<organism evidence="1 2">
    <name type="scientific">Marchantia polymorpha subsp. ruderalis</name>
    <dbReference type="NCBI Taxonomy" id="1480154"/>
    <lineage>
        <taxon>Eukaryota</taxon>
        <taxon>Viridiplantae</taxon>
        <taxon>Streptophyta</taxon>
        <taxon>Embryophyta</taxon>
        <taxon>Marchantiophyta</taxon>
        <taxon>Marchantiopsida</taxon>
        <taxon>Marchantiidae</taxon>
        <taxon>Marchantiales</taxon>
        <taxon>Marchantiaceae</taxon>
        <taxon>Marchantia</taxon>
    </lineage>
</organism>
<gene>
    <name evidence="1" type="ORF">AXG93_496s1290</name>
</gene>
<dbReference type="EMBL" id="LVLJ01003060">
    <property type="protein sequence ID" value="OAE22833.1"/>
    <property type="molecule type" value="Genomic_DNA"/>
</dbReference>
<evidence type="ECO:0000313" key="2">
    <source>
        <dbReference type="Proteomes" id="UP000077202"/>
    </source>
</evidence>
<proteinExistence type="predicted"/>
<evidence type="ECO:0000313" key="1">
    <source>
        <dbReference type="EMBL" id="OAE22833.1"/>
    </source>
</evidence>
<accession>A0A176VR31</accession>
<dbReference type="AlphaFoldDB" id="A0A176VR31"/>
<sequence>MHGNGKGQYGWWSSYGLGLRLDLPNPQAINEPRSLITAPDAGVLGESSCLHCSIPHPDPGSNVVLVRTRQVRPRAVEDYFLASSSSRGLCLGHGSEMVGATVVRGGRGRGGRLGMEVEAAAAAAVGICEAYRGTDRGLGKLKDWRSHVKGCCSSALLAWEGRRVVEERIFWG</sequence>
<dbReference type="Proteomes" id="UP000077202">
    <property type="component" value="Unassembled WGS sequence"/>
</dbReference>
<protein>
    <submittedName>
        <fullName evidence="1">Uncharacterized protein</fullName>
    </submittedName>
</protein>
<reference evidence="1" key="1">
    <citation type="submission" date="2016-03" db="EMBL/GenBank/DDBJ databases">
        <title>Mechanisms controlling the formation of the plant cell surface in tip-growing cells are functionally conserved among land plants.</title>
        <authorList>
            <person name="Honkanen S."/>
            <person name="Jones V.A."/>
            <person name="Morieri G."/>
            <person name="Champion C."/>
            <person name="Hetherington A.J."/>
            <person name="Kelly S."/>
            <person name="Saint-Marcoux D."/>
            <person name="Proust H."/>
            <person name="Prescott H."/>
            <person name="Dolan L."/>
        </authorList>
    </citation>
    <scope>NUCLEOTIDE SEQUENCE [LARGE SCALE GENOMIC DNA]</scope>
    <source>
        <tissue evidence="1">Whole gametophyte</tissue>
    </source>
</reference>